<dbReference type="Proteomes" id="UP000784294">
    <property type="component" value="Unassembled WGS sequence"/>
</dbReference>
<dbReference type="Pfam" id="PF21744">
    <property type="entry name" value="BAHCC1-like_Tudor"/>
    <property type="match status" value="1"/>
</dbReference>
<proteinExistence type="predicted"/>
<dbReference type="EMBL" id="CAAALY010250990">
    <property type="protein sequence ID" value="VEL35919.1"/>
    <property type="molecule type" value="Genomic_DNA"/>
</dbReference>
<sequence length="119" mass="13393">MLKFPIILPFTHYPLFIYLSPPSSALNAHVHECSRRRQSEVMLFGWQVVQQAVREILVDSIADELRVGSRVCASWSEQLAANLYPGTVVKGLLVAYFCHFACLFAINSVKSEYANANCQ</sequence>
<evidence type="ECO:0000313" key="3">
    <source>
        <dbReference type="Proteomes" id="UP000784294"/>
    </source>
</evidence>
<protein>
    <recommendedName>
        <fullName evidence="1">BAHCC1-like Tudor domain-containing protein</fullName>
    </recommendedName>
</protein>
<accession>A0A3S5CNR7</accession>
<evidence type="ECO:0000313" key="2">
    <source>
        <dbReference type="EMBL" id="VEL35919.1"/>
    </source>
</evidence>
<reference evidence="2" key="1">
    <citation type="submission" date="2018-11" db="EMBL/GenBank/DDBJ databases">
        <authorList>
            <consortium name="Pathogen Informatics"/>
        </authorList>
    </citation>
    <scope>NUCLEOTIDE SEQUENCE</scope>
</reference>
<dbReference type="AlphaFoldDB" id="A0A3S5CNR7"/>
<name>A0A3S5CNR7_9PLAT</name>
<feature type="domain" description="BAHCC1-like Tudor" evidence="1">
    <location>
        <begin position="63"/>
        <end position="91"/>
    </location>
</feature>
<dbReference type="OrthoDB" id="6426227at2759"/>
<gene>
    <name evidence="2" type="ORF">PXEA_LOCUS29359</name>
</gene>
<organism evidence="2 3">
    <name type="scientific">Protopolystoma xenopodis</name>
    <dbReference type="NCBI Taxonomy" id="117903"/>
    <lineage>
        <taxon>Eukaryota</taxon>
        <taxon>Metazoa</taxon>
        <taxon>Spiralia</taxon>
        <taxon>Lophotrochozoa</taxon>
        <taxon>Platyhelminthes</taxon>
        <taxon>Monogenea</taxon>
        <taxon>Polyopisthocotylea</taxon>
        <taxon>Polystomatidea</taxon>
        <taxon>Polystomatidae</taxon>
        <taxon>Protopolystoma</taxon>
    </lineage>
</organism>
<comment type="caution">
    <text evidence="2">The sequence shown here is derived from an EMBL/GenBank/DDBJ whole genome shotgun (WGS) entry which is preliminary data.</text>
</comment>
<evidence type="ECO:0000259" key="1">
    <source>
        <dbReference type="Pfam" id="PF21744"/>
    </source>
</evidence>
<keyword evidence="3" id="KW-1185">Reference proteome</keyword>
<dbReference type="InterPro" id="IPR048924">
    <property type="entry name" value="BAHCC1-like_Tudor"/>
</dbReference>